<dbReference type="RefSeq" id="XP_013784342.1">
    <property type="nucleotide sequence ID" value="XM_013928888.2"/>
</dbReference>
<dbReference type="InterPro" id="IPR000626">
    <property type="entry name" value="Ubiquitin-like_dom"/>
</dbReference>
<protein>
    <submittedName>
        <fullName evidence="3 4">U11/U12 small nuclear ribonucleoprotein 25 kDa protein-like</fullName>
    </submittedName>
</protein>
<dbReference type="PROSITE" id="PS50053">
    <property type="entry name" value="UBIQUITIN_2"/>
    <property type="match status" value="1"/>
</dbReference>
<keyword evidence="2" id="KW-1185">Reference proteome</keyword>
<gene>
    <name evidence="3 4" type="primary">LOC106468462</name>
</gene>
<reference evidence="3 4" key="1">
    <citation type="submission" date="2025-05" db="UniProtKB">
        <authorList>
            <consortium name="RefSeq"/>
        </authorList>
    </citation>
    <scope>IDENTIFICATION</scope>
    <source>
        <tissue evidence="3 4">Muscle</tissue>
    </source>
</reference>
<dbReference type="PANTHER" id="PTHR14942:SF0">
    <property type="entry name" value="U11_U12 SMALL NUCLEAR RIBONUCLEOPROTEIN 25 KDA PROTEIN"/>
    <property type="match status" value="1"/>
</dbReference>
<accession>A0ABM1T9E7</accession>
<dbReference type="Gene3D" id="3.10.20.90">
    <property type="entry name" value="Phosphatidylinositol 3-kinase Catalytic Subunit, Chain A, domain 1"/>
    <property type="match status" value="1"/>
</dbReference>
<dbReference type="RefSeq" id="XP_022252503.1">
    <property type="nucleotide sequence ID" value="XM_022396795.1"/>
</dbReference>
<dbReference type="SUPFAM" id="SSF54236">
    <property type="entry name" value="Ubiquitin-like"/>
    <property type="match status" value="1"/>
</dbReference>
<evidence type="ECO:0000313" key="4">
    <source>
        <dbReference type="RefSeq" id="XP_022252503.1"/>
    </source>
</evidence>
<evidence type="ECO:0000259" key="1">
    <source>
        <dbReference type="PROSITE" id="PS50053"/>
    </source>
</evidence>
<dbReference type="CDD" id="cd17058">
    <property type="entry name" value="Ubl_SNRNP25"/>
    <property type="match status" value="1"/>
</dbReference>
<dbReference type="GeneID" id="106468462"/>
<evidence type="ECO:0000313" key="3">
    <source>
        <dbReference type="RefSeq" id="XP_013784342.1"/>
    </source>
</evidence>
<dbReference type="Proteomes" id="UP000694941">
    <property type="component" value="Unplaced"/>
</dbReference>
<organism evidence="2 4">
    <name type="scientific">Limulus polyphemus</name>
    <name type="common">Atlantic horseshoe crab</name>
    <dbReference type="NCBI Taxonomy" id="6850"/>
    <lineage>
        <taxon>Eukaryota</taxon>
        <taxon>Metazoa</taxon>
        <taxon>Ecdysozoa</taxon>
        <taxon>Arthropoda</taxon>
        <taxon>Chelicerata</taxon>
        <taxon>Merostomata</taxon>
        <taxon>Xiphosura</taxon>
        <taxon>Limulidae</taxon>
        <taxon>Limulus</taxon>
    </lineage>
</organism>
<evidence type="ECO:0000313" key="2">
    <source>
        <dbReference type="Proteomes" id="UP000694941"/>
    </source>
</evidence>
<dbReference type="InterPro" id="IPR040610">
    <property type="entry name" value="SNRNP25_ubiquitin"/>
</dbReference>
<dbReference type="PANTHER" id="PTHR14942">
    <property type="entry name" value="U11/U12 SMALL NUCLEAR RIBONUCLEOPROTEIN 25 KDA PROTEIN"/>
    <property type="match status" value="1"/>
</dbReference>
<dbReference type="InterPro" id="IPR039690">
    <property type="entry name" value="SNRNP25"/>
</dbReference>
<sequence>MSIKEELDLVETTVYKDEEDNGCSSTGLSHQEALAKVEVGISELIKNDPLLKFLPEDVTLEELTSQIALEHGGAMTVVVQRKDGEEYPVVVEQKATVGNLKKALQRHVTLKQKRESISRTLSWRYVWKTYWLYFNGQKLTQDTKLLKEYGITNNSMVTFIKRLRVS</sequence>
<dbReference type="InterPro" id="IPR029071">
    <property type="entry name" value="Ubiquitin-like_domsf"/>
</dbReference>
<dbReference type="Pfam" id="PF18036">
    <property type="entry name" value="Ubiquitin_4"/>
    <property type="match status" value="1"/>
</dbReference>
<feature type="domain" description="Ubiquitin-like" evidence="1">
    <location>
        <begin position="75"/>
        <end position="166"/>
    </location>
</feature>
<proteinExistence type="predicted"/>
<name>A0ABM1T9E7_LIMPO</name>